<gene>
    <name evidence="2" type="ORF">MVEN_02067000</name>
</gene>
<reference evidence="2" key="1">
    <citation type="submission" date="2020-05" db="EMBL/GenBank/DDBJ databases">
        <title>Mycena genomes resolve the evolution of fungal bioluminescence.</title>
        <authorList>
            <person name="Tsai I.J."/>
        </authorList>
    </citation>
    <scope>NUCLEOTIDE SEQUENCE</scope>
    <source>
        <strain evidence="2">CCC161011</strain>
    </source>
</reference>
<feature type="region of interest" description="Disordered" evidence="1">
    <location>
        <begin position="461"/>
        <end position="499"/>
    </location>
</feature>
<comment type="caution">
    <text evidence="2">The sequence shown here is derived from an EMBL/GenBank/DDBJ whole genome shotgun (WGS) entry which is preliminary data.</text>
</comment>
<dbReference type="InterPro" id="IPR036915">
    <property type="entry name" value="Cyclin-like_sf"/>
</dbReference>
<feature type="region of interest" description="Disordered" evidence="1">
    <location>
        <begin position="577"/>
        <end position="603"/>
    </location>
</feature>
<organism evidence="2 3">
    <name type="scientific">Mycena venus</name>
    <dbReference type="NCBI Taxonomy" id="2733690"/>
    <lineage>
        <taxon>Eukaryota</taxon>
        <taxon>Fungi</taxon>
        <taxon>Dikarya</taxon>
        <taxon>Basidiomycota</taxon>
        <taxon>Agaricomycotina</taxon>
        <taxon>Agaricomycetes</taxon>
        <taxon>Agaricomycetidae</taxon>
        <taxon>Agaricales</taxon>
        <taxon>Marasmiineae</taxon>
        <taxon>Mycenaceae</taxon>
        <taxon>Mycena</taxon>
    </lineage>
</organism>
<evidence type="ECO:0000313" key="3">
    <source>
        <dbReference type="Proteomes" id="UP000620124"/>
    </source>
</evidence>
<dbReference type="Gene3D" id="1.10.472.10">
    <property type="entry name" value="Cyclin-like"/>
    <property type="match status" value="1"/>
</dbReference>
<protein>
    <submittedName>
        <fullName evidence="2">Uncharacterized protein</fullName>
    </submittedName>
</protein>
<dbReference type="CDD" id="cd00043">
    <property type="entry name" value="CYCLIN_SF"/>
    <property type="match status" value="1"/>
</dbReference>
<proteinExistence type="predicted"/>
<accession>A0A8H7CJM8</accession>
<dbReference type="Proteomes" id="UP000620124">
    <property type="component" value="Unassembled WGS sequence"/>
</dbReference>
<keyword evidence="3" id="KW-1185">Reference proteome</keyword>
<evidence type="ECO:0000313" key="2">
    <source>
        <dbReference type="EMBL" id="KAF7338412.1"/>
    </source>
</evidence>
<dbReference type="EMBL" id="JACAZI010000021">
    <property type="protein sequence ID" value="KAF7338412.1"/>
    <property type="molecule type" value="Genomic_DNA"/>
</dbReference>
<sequence length="603" mass="65320">MPAPCKYCGAPTVIDDAGVVCTVCAELAEPSLIVLTSDIDYPAPTAYDGWIPVAPKALKTSRNRYLSGQGKELRDGKNLDEMHWFIKNLARAAFVSGTTERAYNLFEKAMKSGQYRWGRTAKLVAGACISIALRESSRPDMFPDLALLLDQKVTSLTRAFSSVISVLKIEPRDLPSSEPKSHVYILQSHLSAAVQGSPNSELPASVIAAVKPLPIPAILATATSLSDLLASSTPPSPVAHLPVSATACAVLMWAIEAEARTTLAQLGDLAAFLGAKINELIQRIEKIDWLDHYEPNTGKSGRAKVSRRLVVARGLKAVIESERDCRRRALGRTGKTTAHPEGGESDSDADPQPARPRKRRRVHALQEATRFLLNPLSGPLPSSFLSASDSALPLPTYLLTSPLTMRRDKLPSRLQLLSAARGGVGPDEIRDEELFEDGELENIMRTDEHEIAELRTILGWPEGEDGVEEPPPQSRESPTLLKPRKRAGTAKSAPKPTASARLNPAAVACFFADEKSDEDAEFGGLLQLDKSDEFGGLQPLDNKDMNDAGDPGFVIVKDGDDTDAFIGLQRTLVGSFAAEEDEDEDPFFPCGSPEPDDRYAQEI</sequence>
<dbReference type="OrthoDB" id="2527864at2759"/>
<feature type="region of interest" description="Disordered" evidence="1">
    <location>
        <begin position="328"/>
        <end position="360"/>
    </location>
</feature>
<dbReference type="AlphaFoldDB" id="A0A8H7CJM8"/>
<dbReference type="SUPFAM" id="SSF47954">
    <property type="entry name" value="Cyclin-like"/>
    <property type="match status" value="1"/>
</dbReference>
<name>A0A8H7CJM8_9AGAR</name>
<evidence type="ECO:0000256" key="1">
    <source>
        <dbReference type="SAM" id="MobiDB-lite"/>
    </source>
</evidence>